<accession>A0A507FP60</accession>
<dbReference type="GO" id="GO:0097546">
    <property type="term" value="C:ciliary base"/>
    <property type="evidence" value="ECO:0007669"/>
    <property type="project" value="TreeGrafter"/>
</dbReference>
<evidence type="ECO:0000313" key="8">
    <source>
        <dbReference type="EMBL" id="TPX78209.1"/>
    </source>
</evidence>
<evidence type="ECO:0000256" key="6">
    <source>
        <dbReference type="ARBA" id="ARBA00034777"/>
    </source>
</evidence>
<dbReference type="AlphaFoldDB" id="A0A507FP60"/>
<evidence type="ECO:0000256" key="5">
    <source>
        <dbReference type="ARBA" id="ARBA00023273"/>
    </source>
</evidence>
<evidence type="ECO:0000256" key="3">
    <source>
        <dbReference type="ARBA" id="ARBA00022490"/>
    </source>
</evidence>
<evidence type="ECO:0000256" key="7">
    <source>
        <dbReference type="SAM" id="MobiDB-lite"/>
    </source>
</evidence>
<dbReference type="STRING" id="246404.A0A507FP60"/>
<feature type="region of interest" description="Disordered" evidence="7">
    <location>
        <begin position="62"/>
        <end position="84"/>
    </location>
</feature>
<dbReference type="GO" id="GO:0005856">
    <property type="term" value="C:cytoskeleton"/>
    <property type="evidence" value="ECO:0007669"/>
    <property type="project" value="UniProtKB-SubCell"/>
</dbReference>
<gene>
    <name evidence="8" type="ORF">CcCBS67573_g00552</name>
</gene>
<dbReference type="Proteomes" id="UP000320333">
    <property type="component" value="Unassembled WGS sequence"/>
</dbReference>
<reference evidence="8 9" key="1">
    <citation type="journal article" date="2019" name="Sci. Rep.">
        <title>Comparative genomics of chytrid fungi reveal insights into the obligate biotrophic and pathogenic lifestyle of Synchytrium endobioticum.</title>
        <authorList>
            <person name="van de Vossenberg B.T.L.H."/>
            <person name="Warris S."/>
            <person name="Nguyen H.D.T."/>
            <person name="van Gent-Pelzer M.P.E."/>
            <person name="Joly D.L."/>
            <person name="van de Geest H.C."/>
            <person name="Bonants P.J.M."/>
            <person name="Smith D.S."/>
            <person name="Levesque C.A."/>
            <person name="van der Lee T.A.J."/>
        </authorList>
    </citation>
    <scope>NUCLEOTIDE SEQUENCE [LARGE SCALE GENOMIC DNA]</scope>
    <source>
        <strain evidence="8 9">CBS 675.73</strain>
    </source>
</reference>
<proteinExistence type="inferred from homology"/>
<dbReference type="PANTHER" id="PTHR33865">
    <property type="entry name" value="PROTEIN FAM183B"/>
    <property type="match status" value="1"/>
</dbReference>
<comment type="caution">
    <text evidence="8">The sequence shown here is derived from an EMBL/GenBank/DDBJ whole genome shotgun (WGS) entry which is preliminary data.</text>
</comment>
<evidence type="ECO:0000256" key="4">
    <source>
        <dbReference type="ARBA" id="ARBA00023212"/>
    </source>
</evidence>
<comment type="similarity">
    <text evidence="6">Belongs to the CFAP144 family.</text>
</comment>
<evidence type="ECO:0000256" key="2">
    <source>
        <dbReference type="ARBA" id="ARBA00004245"/>
    </source>
</evidence>
<protein>
    <submittedName>
        <fullName evidence="8">Uncharacterized protein</fullName>
    </submittedName>
</protein>
<organism evidence="8 9">
    <name type="scientific">Chytriomyces confervae</name>
    <dbReference type="NCBI Taxonomy" id="246404"/>
    <lineage>
        <taxon>Eukaryota</taxon>
        <taxon>Fungi</taxon>
        <taxon>Fungi incertae sedis</taxon>
        <taxon>Chytridiomycota</taxon>
        <taxon>Chytridiomycota incertae sedis</taxon>
        <taxon>Chytridiomycetes</taxon>
        <taxon>Chytridiales</taxon>
        <taxon>Chytriomycetaceae</taxon>
        <taxon>Chytriomyces</taxon>
    </lineage>
</organism>
<keyword evidence="5" id="KW-0966">Cell projection</keyword>
<keyword evidence="9" id="KW-1185">Reference proteome</keyword>
<dbReference type="EMBL" id="QEAP01000007">
    <property type="protein sequence ID" value="TPX78209.1"/>
    <property type="molecule type" value="Genomic_DNA"/>
</dbReference>
<name>A0A507FP60_9FUNG</name>
<dbReference type="InterPro" id="IPR029214">
    <property type="entry name" value="CFAP144"/>
</dbReference>
<keyword evidence="4" id="KW-0206">Cytoskeleton</keyword>
<sequence length="132" mass="15421">MAANKVEVEDNKNAIFYDRIQAETIKKELRVHHLYEHYALSPSVKTKLVINNKPQSMTLSNTEVEAEDDEYNQHSKYQSLTPRERYPAPITSSQLYGWDTKTLFRTSDTRFYHPRVQCDITKSYAQTFGGKK</sequence>
<dbReference type="Pfam" id="PF14886">
    <property type="entry name" value="FAM183"/>
    <property type="match status" value="1"/>
</dbReference>
<dbReference type="PANTHER" id="PTHR33865:SF3">
    <property type="entry name" value="PROTEIN FAM183B"/>
    <property type="match status" value="1"/>
</dbReference>
<keyword evidence="3" id="KW-0963">Cytoplasm</keyword>
<evidence type="ECO:0000313" key="9">
    <source>
        <dbReference type="Proteomes" id="UP000320333"/>
    </source>
</evidence>
<evidence type="ECO:0000256" key="1">
    <source>
        <dbReference type="ARBA" id="ARBA00004138"/>
    </source>
</evidence>
<dbReference type="OrthoDB" id="446290at2759"/>
<comment type="subcellular location">
    <subcellularLocation>
        <location evidence="1">Cell projection</location>
        <location evidence="1">Cilium</location>
    </subcellularLocation>
    <subcellularLocation>
        <location evidence="2">Cytoplasm</location>
        <location evidence="2">Cytoskeleton</location>
    </subcellularLocation>
</comment>